<keyword evidence="6" id="KW-1185">Reference proteome</keyword>
<dbReference type="PROSITE" id="PS50206">
    <property type="entry name" value="RHODANESE_3"/>
    <property type="match status" value="1"/>
</dbReference>
<dbReference type="PANTHER" id="PTHR19134:SF561">
    <property type="entry name" value="PROTEIN TYROSINE PHOSPHATASE 36E, ISOFORM A"/>
    <property type="match status" value="1"/>
</dbReference>
<dbReference type="InterPro" id="IPR001763">
    <property type="entry name" value="Rhodanese-like_dom"/>
</dbReference>
<feature type="compositionally biased region" description="Polar residues" evidence="2">
    <location>
        <begin position="89"/>
        <end position="103"/>
    </location>
</feature>
<dbReference type="AlphaFoldDB" id="A0A8H6R4Y5"/>
<feature type="compositionally biased region" description="Basic and acidic residues" evidence="2">
    <location>
        <begin position="66"/>
        <end position="76"/>
    </location>
</feature>
<name>A0A8H6R4Y5_9EURO</name>
<dbReference type="Gene3D" id="3.90.190.10">
    <property type="entry name" value="Protein tyrosine phosphatase superfamily"/>
    <property type="match status" value="1"/>
</dbReference>
<dbReference type="SUPFAM" id="SSF52821">
    <property type="entry name" value="Rhodanese/Cell cycle control phosphatase"/>
    <property type="match status" value="1"/>
</dbReference>
<feature type="region of interest" description="Disordered" evidence="2">
    <location>
        <begin position="1"/>
        <end position="148"/>
    </location>
</feature>
<dbReference type="EMBL" id="JACBAG010001714">
    <property type="protein sequence ID" value="KAF7183591.1"/>
    <property type="molecule type" value="Genomic_DNA"/>
</dbReference>
<accession>A0A8H6R4Y5</accession>
<dbReference type="Gene3D" id="3.40.250.10">
    <property type="entry name" value="Rhodanese-like domain"/>
    <property type="match status" value="1"/>
</dbReference>
<gene>
    <name evidence="5" type="ORF">CNMCM7691_003870</name>
</gene>
<protein>
    <submittedName>
        <fullName evidence="5">Uncharacterized protein</fullName>
    </submittedName>
</protein>
<dbReference type="InterPro" id="IPR029021">
    <property type="entry name" value="Prot-tyrosine_phosphatase-like"/>
</dbReference>
<feature type="compositionally biased region" description="Polar residues" evidence="2">
    <location>
        <begin position="138"/>
        <end position="148"/>
    </location>
</feature>
<dbReference type="InterPro" id="IPR000242">
    <property type="entry name" value="PTP_cat"/>
</dbReference>
<proteinExistence type="inferred from homology"/>
<reference evidence="5" key="1">
    <citation type="submission" date="2020-06" db="EMBL/GenBank/DDBJ databases">
        <title>Draft genome sequences of strains closely related to Aspergillus parafelis and Aspergillus hiratsukae.</title>
        <authorList>
            <person name="Dos Santos R.A.C."/>
            <person name="Rivero-Menendez O."/>
            <person name="Steenwyk J.L."/>
            <person name="Mead M.E."/>
            <person name="Goldman G.H."/>
            <person name="Alastruey-Izquierdo A."/>
            <person name="Rokas A."/>
        </authorList>
    </citation>
    <scope>NUCLEOTIDE SEQUENCE</scope>
    <source>
        <strain evidence="5">CNM-CM7691</strain>
    </source>
</reference>
<dbReference type="FunFam" id="3.40.250.10:FF:000051">
    <property type="entry name" value="Protein tyrosine phosphatase (Pyp1), putative"/>
    <property type="match status" value="1"/>
</dbReference>
<evidence type="ECO:0000256" key="1">
    <source>
        <dbReference type="ARBA" id="ARBA00009649"/>
    </source>
</evidence>
<dbReference type="SMART" id="SM00194">
    <property type="entry name" value="PTPc"/>
    <property type="match status" value="1"/>
</dbReference>
<dbReference type="PROSITE" id="PS50055">
    <property type="entry name" value="TYR_PHOSPHATASE_PTP"/>
    <property type="match status" value="1"/>
</dbReference>
<comment type="similarity">
    <text evidence="1">Belongs to the protein-tyrosine phosphatase family. Non-receptor class subfamily.</text>
</comment>
<feature type="compositionally biased region" description="Basic and acidic residues" evidence="2">
    <location>
        <begin position="120"/>
        <end position="137"/>
    </location>
</feature>
<evidence type="ECO:0000259" key="4">
    <source>
        <dbReference type="PROSITE" id="PS50206"/>
    </source>
</evidence>
<feature type="domain" description="Tyrosine-protein phosphatase" evidence="3">
    <location>
        <begin position="409"/>
        <end position="463"/>
    </location>
</feature>
<dbReference type="GO" id="GO:0004725">
    <property type="term" value="F:protein tyrosine phosphatase activity"/>
    <property type="evidence" value="ECO:0007669"/>
    <property type="project" value="InterPro"/>
</dbReference>
<evidence type="ECO:0000256" key="2">
    <source>
        <dbReference type="SAM" id="MobiDB-lite"/>
    </source>
</evidence>
<comment type="caution">
    <text evidence="5">The sequence shown here is derived from an EMBL/GenBank/DDBJ whole genome shotgun (WGS) entry which is preliminary data.</text>
</comment>
<dbReference type="Pfam" id="PF00102">
    <property type="entry name" value="Y_phosphatase"/>
    <property type="match status" value="1"/>
</dbReference>
<feature type="compositionally biased region" description="Polar residues" evidence="2">
    <location>
        <begin position="1"/>
        <end position="45"/>
    </location>
</feature>
<dbReference type="Pfam" id="PF00581">
    <property type="entry name" value="Rhodanese"/>
    <property type="match status" value="1"/>
</dbReference>
<dbReference type="InterPro" id="IPR050348">
    <property type="entry name" value="Protein-Tyr_Phosphatase"/>
</dbReference>
<dbReference type="SUPFAM" id="SSF52799">
    <property type="entry name" value="(Phosphotyrosine protein) phosphatases II"/>
    <property type="match status" value="1"/>
</dbReference>
<dbReference type="PANTHER" id="PTHR19134">
    <property type="entry name" value="RECEPTOR-TYPE TYROSINE-PROTEIN PHOSPHATASE"/>
    <property type="match status" value="1"/>
</dbReference>
<evidence type="ECO:0000259" key="3">
    <source>
        <dbReference type="PROSITE" id="PS50055"/>
    </source>
</evidence>
<evidence type="ECO:0000313" key="6">
    <source>
        <dbReference type="Proteomes" id="UP000641853"/>
    </source>
</evidence>
<feature type="domain" description="Rhodanese" evidence="4">
    <location>
        <begin position="163"/>
        <end position="270"/>
    </location>
</feature>
<evidence type="ECO:0000313" key="5">
    <source>
        <dbReference type="EMBL" id="KAF7183591.1"/>
    </source>
</evidence>
<dbReference type="InterPro" id="IPR036873">
    <property type="entry name" value="Rhodanese-like_dom_sf"/>
</dbReference>
<sequence>MSTTTDQRQSPSSPWTQESQSLQLNGLSSPASLLSLRDANSSPTKSGGGLQNAFLEQPSPSYFTIKVEDSSDRTVAREATNAKNHRNPSSRTQNLHLSRNAKQNDPEIAGGSVDVSQARSKNDAGLHRMSSSRDLKQDNSMASYNNTSSGNLAPTAVNIMSYVRPYAHYAKGHIKGSLNLCIPTTLLKRTSFGTQKLANTFTSEIDRRSFSRWKQCRYIIVYDAATLDMKDAAPMINVLNKFTAEGWNGEGSILRGGFKVFSNLFTTLVQQPQSSTPGVSSKKLNSMQISLPSFAPIAGGCALPESSSAAIPFFGNIRQHMDLMGGVGQIPLQLPQNFTDSKRRLLPRWLRDASDVEDGGQKVSEKFLELEKKELDRMKQALSYEMTGVSTSAEAPSKKYRVAGIEKGNKNRYNDIYPFDHSRVRLQDVPSGGCDYVNANYMKAEYSNKRYIATQAPVPETFDAALSCRALHEIASSSREVILHHLHKTPGLKVDTRSLKTRQLFQLLMKRSFQQLYGAQFLAKCTTFCFEDFALDARASSLASHGDRDIALVLKGRDDVYVFQAKDGKLHLKAQLRSPEDQQGRIEVLKTAFDREGGVNVLHRLVPAIDEDGFGATHPFVRHAIRSGPRVSVYMARHSLQPLNEPIRMCAFPDHAEYEPLALAAAGESTFAISWQHFREGDDYEVVLYNSPKQSSGNTPEINDEFLPLDTFTDLHLRVLFKVTARSDEIETMLCMKDGWNSIKNNQRVDGPRTRHLRLNVKRKKYNPSLAAAGASLDARVPNWEDRRREKITNARICVARLDDTTPPVHKATDGGLTDIQTD</sequence>
<organism evidence="5 6">
    <name type="scientific">Aspergillus felis</name>
    <dbReference type="NCBI Taxonomy" id="1287682"/>
    <lineage>
        <taxon>Eukaryota</taxon>
        <taxon>Fungi</taxon>
        <taxon>Dikarya</taxon>
        <taxon>Ascomycota</taxon>
        <taxon>Pezizomycotina</taxon>
        <taxon>Eurotiomycetes</taxon>
        <taxon>Eurotiomycetidae</taxon>
        <taxon>Eurotiales</taxon>
        <taxon>Aspergillaceae</taxon>
        <taxon>Aspergillus</taxon>
        <taxon>Aspergillus subgen. Fumigati</taxon>
    </lineage>
</organism>
<dbReference type="Proteomes" id="UP000641853">
    <property type="component" value="Unassembled WGS sequence"/>
</dbReference>